<evidence type="ECO:0000313" key="4">
    <source>
        <dbReference type="EMBL" id="MUP13114.1"/>
    </source>
</evidence>
<proteinExistence type="predicted"/>
<evidence type="ECO:0000256" key="2">
    <source>
        <dbReference type="SAM" id="Phobius"/>
    </source>
</evidence>
<evidence type="ECO:0000256" key="1">
    <source>
        <dbReference type="SAM" id="MobiDB-lite"/>
    </source>
</evidence>
<keyword evidence="2" id="KW-0812">Transmembrane</keyword>
<dbReference type="Proteomes" id="UP000179536">
    <property type="component" value="Unassembled WGS sequence"/>
</dbReference>
<sequence length="190" mass="20961">MQDQEHDPLDSDADEVVRPRASRRSGASSMDRMLAAVGVVLACSAAMFPWYVFFNPDKFGIHVEPMDRTRDLPQVDARNVFSVSPMALVSREDREQKIPDNLDPLTTATASDIGRKDPDGEPVKIEQPFPGGGFRLLHVSNGRAMIEDASGMFMVKIGSVLPDNSRVATLEQRNGKWVIITSTGAIYENQ</sequence>
<feature type="transmembrane region" description="Helical" evidence="2">
    <location>
        <begin position="33"/>
        <end position="53"/>
    </location>
</feature>
<name>A0ABD6HEB3_AGRVI</name>
<dbReference type="RefSeq" id="WP_080516953.1">
    <property type="nucleotide sequence ID" value="NZ_MBFA02000026.1"/>
</dbReference>
<feature type="region of interest" description="Disordered" evidence="1">
    <location>
        <begin position="99"/>
        <end position="122"/>
    </location>
</feature>
<evidence type="ECO:0000313" key="6">
    <source>
        <dbReference type="Proteomes" id="UP000179536"/>
    </source>
</evidence>
<feature type="compositionally biased region" description="Basic and acidic residues" evidence="1">
    <location>
        <begin position="113"/>
        <end position="122"/>
    </location>
</feature>
<keyword evidence="4" id="KW-0282">Flagellum</keyword>
<evidence type="ECO:0000313" key="5">
    <source>
        <dbReference type="Proteomes" id="UP000179454"/>
    </source>
</evidence>
<keyword evidence="2" id="KW-1133">Transmembrane helix</keyword>
<feature type="region of interest" description="Disordered" evidence="1">
    <location>
        <begin position="1"/>
        <end position="28"/>
    </location>
</feature>
<gene>
    <name evidence="4" type="ORF">BBK91_025030</name>
    <name evidence="3" type="ORF">BBL17_020195</name>
</gene>
<organism evidence="4 6">
    <name type="scientific">Agrobacterium vitis</name>
    <name type="common">Rhizobium vitis</name>
    <dbReference type="NCBI Taxonomy" id="373"/>
    <lineage>
        <taxon>Bacteria</taxon>
        <taxon>Pseudomonadati</taxon>
        <taxon>Pseudomonadota</taxon>
        <taxon>Alphaproteobacteria</taxon>
        <taxon>Hyphomicrobiales</taxon>
        <taxon>Rhizobiaceae</taxon>
        <taxon>Rhizobium/Agrobacterium group</taxon>
        <taxon>Agrobacterium</taxon>
    </lineage>
</organism>
<accession>A0ABD6HEB3</accession>
<evidence type="ECO:0000313" key="3">
    <source>
        <dbReference type="EMBL" id="MUO44100.1"/>
    </source>
</evidence>
<keyword evidence="5" id="KW-1185">Reference proteome</keyword>
<keyword evidence="4" id="KW-0969">Cilium</keyword>
<comment type="caution">
    <text evidence="4">The sequence shown here is derived from an EMBL/GenBank/DDBJ whole genome shotgun (WGS) entry which is preliminary data.</text>
</comment>
<protein>
    <submittedName>
        <fullName evidence="4">Flagellar protein</fullName>
    </submittedName>
</protein>
<reference evidence="5 6" key="1">
    <citation type="submission" date="2019-11" db="EMBL/GenBank/DDBJ databases">
        <title>Whole-genome sequencing of Allorhizobium vitis.</title>
        <authorList>
            <person name="Gan H.M."/>
            <person name="Savka M.A."/>
        </authorList>
    </citation>
    <scope>NUCLEOTIDE SEQUENCE [LARGE SCALE GENOMIC DNA]</scope>
    <source>
        <strain evidence="4 6">RF2/1</strain>
        <strain evidence="3 5">T1/7</strain>
    </source>
</reference>
<keyword evidence="4" id="KW-0966">Cell projection</keyword>
<dbReference type="EMBL" id="MBFE02000016">
    <property type="protein sequence ID" value="MUO44100.1"/>
    <property type="molecule type" value="Genomic_DNA"/>
</dbReference>
<dbReference type="Proteomes" id="UP000179454">
    <property type="component" value="Unassembled WGS sequence"/>
</dbReference>
<keyword evidence="2" id="KW-0472">Membrane</keyword>
<dbReference type="EMBL" id="MBFA02000026">
    <property type="protein sequence ID" value="MUP13114.1"/>
    <property type="molecule type" value="Genomic_DNA"/>
</dbReference>
<dbReference type="AlphaFoldDB" id="A0ABD6HEB3"/>